<protein>
    <submittedName>
        <fullName evidence="1">Uncharacterized protein</fullName>
    </submittedName>
</protein>
<name>A0ABV5Z7Y5_9STAP</name>
<organism evidence="1 2">
    <name type="scientific">Salinicoccus siamensis</name>
    <dbReference type="NCBI Taxonomy" id="381830"/>
    <lineage>
        <taxon>Bacteria</taxon>
        <taxon>Bacillati</taxon>
        <taxon>Bacillota</taxon>
        <taxon>Bacilli</taxon>
        <taxon>Bacillales</taxon>
        <taxon>Staphylococcaceae</taxon>
        <taxon>Salinicoccus</taxon>
    </lineage>
</organism>
<dbReference type="RefSeq" id="WP_380570618.1">
    <property type="nucleotide sequence ID" value="NZ_JBHMAH010000028.1"/>
</dbReference>
<comment type="caution">
    <text evidence="1">The sequence shown here is derived from an EMBL/GenBank/DDBJ whole genome shotgun (WGS) entry which is preliminary data.</text>
</comment>
<accession>A0ABV5Z7Y5</accession>
<dbReference type="EMBL" id="JBHMAH010000028">
    <property type="protein sequence ID" value="MFB9861050.1"/>
    <property type="molecule type" value="Genomic_DNA"/>
</dbReference>
<reference evidence="1 2" key="1">
    <citation type="submission" date="2024-09" db="EMBL/GenBank/DDBJ databases">
        <authorList>
            <person name="Sun Q."/>
            <person name="Mori K."/>
        </authorList>
    </citation>
    <scope>NUCLEOTIDE SEQUENCE [LARGE SCALE GENOMIC DNA]</scope>
    <source>
        <strain evidence="1 2">JCM 12822</strain>
    </source>
</reference>
<keyword evidence="2" id="KW-1185">Reference proteome</keyword>
<proteinExistence type="predicted"/>
<sequence>MNEEERRMSLLKAIEGMPKHEGDKFVSEVNRSYSHKAVKGGIDNHSCEAPLMIWFT</sequence>
<evidence type="ECO:0000313" key="2">
    <source>
        <dbReference type="Proteomes" id="UP001589740"/>
    </source>
</evidence>
<gene>
    <name evidence="1" type="ORF">ACFFLE_08060</name>
</gene>
<dbReference type="Proteomes" id="UP001589740">
    <property type="component" value="Unassembled WGS sequence"/>
</dbReference>
<evidence type="ECO:0000313" key="1">
    <source>
        <dbReference type="EMBL" id="MFB9861050.1"/>
    </source>
</evidence>